<evidence type="ECO:0000256" key="4">
    <source>
        <dbReference type="SAM" id="SignalP"/>
    </source>
</evidence>
<dbReference type="GO" id="GO:0008045">
    <property type="term" value="P:motor neuron axon guidance"/>
    <property type="evidence" value="ECO:0007669"/>
    <property type="project" value="EnsemblMetazoa"/>
</dbReference>
<dbReference type="GO" id="GO:0016201">
    <property type="term" value="P:synaptic target inhibition"/>
    <property type="evidence" value="ECO:0007669"/>
    <property type="project" value="EnsemblMetazoa"/>
</dbReference>
<evidence type="ECO:0000313" key="7">
    <source>
        <dbReference type="EMBL" id="EDW73954.1"/>
    </source>
</evidence>
<dbReference type="AlphaFoldDB" id="B4MPB5"/>
<dbReference type="EMBL" id="CH963849">
    <property type="protein sequence ID" value="EDW73954.1"/>
    <property type="molecule type" value="Genomic_DNA"/>
</dbReference>
<dbReference type="GO" id="GO:0007435">
    <property type="term" value="P:salivary gland morphogenesis"/>
    <property type="evidence" value="ECO:0007669"/>
    <property type="project" value="EnsemblMetazoa"/>
</dbReference>
<dbReference type="PROSITE" id="PS50814">
    <property type="entry name" value="WIF"/>
    <property type="match status" value="1"/>
</dbReference>
<dbReference type="Proteomes" id="UP000007798">
    <property type="component" value="Unassembled WGS sequence"/>
</dbReference>
<dbReference type="SMART" id="SM00469">
    <property type="entry name" value="WIF"/>
    <property type="match status" value="1"/>
</dbReference>
<dbReference type="Pfam" id="PF02019">
    <property type="entry name" value="WIF"/>
    <property type="match status" value="1"/>
</dbReference>
<organism evidence="8">
    <name type="scientific">Drosophila willistoni</name>
    <name type="common">Fruit fly</name>
    <dbReference type="NCBI Taxonomy" id="7260"/>
    <lineage>
        <taxon>Eukaryota</taxon>
        <taxon>Metazoa</taxon>
        <taxon>Ecdysozoa</taxon>
        <taxon>Arthropoda</taxon>
        <taxon>Hexapoda</taxon>
        <taxon>Insecta</taxon>
        <taxon>Pterygota</taxon>
        <taxon>Neoptera</taxon>
        <taxon>Endopterygota</taxon>
        <taxon>Diptera</taxon>
        <taxon>Brachycera</taxon>
        <taxon>Muscomorpha</taxon>
        <taxon>Ephydroidea</taxon>
        <taxon>Drosophilidae</taxon>
        <taxon>Drosophila</taxon>
        <taxon>Sophophora</taxon>
    </lineage>
</organism>
<dbReference type="OMA" id="QSTDPCE"/>
<name>B4MPB5_DROWI</name>
<evidence type="ECO:0000259" key="6">
    <source>
        <dbReference type="PROSITE" id="PS50814"/>
    </source>
</evidence>
<dbReference type="HOGENOM" id="CLU_000288_7_36_1"/>
<dbReference type="OrthoDB" id="535945at2759"/>
<dbReference type="GO" id="GO:0043235">
    <property type="term" value="C:receptor complex"/>
    <property type="evidence" value="ECO:0007669"/>
    <property type="project" value="EnsemblMetazoa"/>
</dbReference>
<dbReference type="GO" id="GO:0017147">
    <property type="term" value="F:Wnt-protein binding"/>
    <property type="evidence" value="ECO:0007669"/>
    <property type="project" value="EnsemblMetazoa"/>
</dbReference>
<dbReference type="Gene3D" id="1.10.510.10">
    <property type="entry name" value="Transferase(Phosphotransferase) domain 1"/>
    <property type="match status" value="1"/>
</dbReference>
<dbReference type="CDD" id="cd05043">
    <property type="entry name" value="PTK_Ryk"/>
    <property type="match status" value="1"/>
</dbReference>
<dbReference type="eggNOG" id="KOG1024">
    <property type="taxonomic scope" value="Eukaryota"/>
</dbReference>
<feature type="signal peptide" evidence="4">
    <location>
        <begin position="1"/>
        <end position="24"/>
    </location>
</feature>
<gene>
    <name evidence="7" type="primary">Dwil\GK21638</name>
    <name evidence="7" type="ORF">Dwil_GK21638</name>
</gene>
<accession>B4MPB5</accession>
<dbReference type="GO" id="GO:0051897">
    <property type="term" value="P:positive regulation of phosphatidylinositol 3-kinase/protein kinase B signal transduction"/>
    <property type="evidence" value="ECO:0007669"/>
    <property type="project" value="TreeGrafter"/>
</dbReference>
<keyword evidence="1 4" id="KW-0732">Signal</keyword>
<dbReference type="GO" id="GO:0005886">
    <property type="term" value="C:plasma membrane"/>
    <property type="evidence" value="ECO:0007669"/>
    <property type="project" value="TreeGrafter"/>
</dbReference>
<dbReference type="KEGG" id="dwi:6640016"/>
<keyword evidence="2" id="KW-0325">Glycoprotein</keyword>
<dbReference type="SUPFAM" id="SSF56112">
    <property type="entry name" value="Protein kinase-like (PK-like)"/>
    <property type="match status" value="1"/>
</dbReference>
<dbReference type="GO" id="GO:0061643">
    <property type="term" value="P:chemorepulsion of axon"/>
    <property type="evidence" value="ECO:0007669"/>
    <property type="project" value="EnsemblMetazoa"/>
</dbReference>
<evidence type="ECO:0000256" key="2">
    <source>
        <dbReference type="ARBA" id="ARBA00023180"/>
    </source>
</evidence>
<dbReference type="FunCoup" id="B4MPB5">
    <property type="interactions" value="3"/>
</dbReference>
<dbReference type="GO" id="GO:0007169">
    <property type="term" value="P:cell surface receptor protein tyrosine kinase signaling pathway"/>
    <property type="evidence" value="ECO:0007669"/>
    <property type="project" value="TreeGrafter"/>
</dbReference>
<dbReference type="InterPro" id="IPR008266">
    <property type="entry name" value="Tyr_kinase_AS"/>
</dbReference>
<dbReference type="Gene3D" id="2.60.40.2170">
    <property type="entry name" value="Wnt, WIF domain"/>
    <property type="match status" value="1"/>
</dbReference>
<dbReference type="GO" id="GO:0004672">
    <property type="term" value="F:protein kinase activity"/>
    <property type="evidence" value="ECO:0007669"/>
    <property type="project" value="InterPro"/>
</dbReference>
<dbReference type="GO" id="GO:0010976">
    <property type="term" value="P:positive regulation of neuron projection development"/>
    <property type="evidence" value="ECO:0007669"/>
    <property type="project" value="TreeGrafter"/>
</dbReference>
<feature type="transmembrane region" description="Helical" evidence="3">
    <location>
        <begin position="183"/>
        <end position="207"/>
    </location>
</feature>
<dbReference type="InterPro" id="IPR011009">
    <property type="entry name" value="Kinase-like_dom_sf"/>
</dbReference>
<evidence type="ECO:0000259" key="5">
    <source>
        <dbReference type="PROSITE" id="PS50011"/>
    </source>
</evidence>
<dbReference type="SMR" id="B4MPB5"/>
<evidence type="ECO:0000256" key="3">
    <source>
        <dbReference type="SAM" id="Phobius"/>
    </source>
</evidence>
<reference evidence="7 8" key="1">
    <citation type="journal article" date="2007" name="Nature">
        <title>Evolution of genes and genomes on the Drosophila phylogeny.</title>
        <authorList>
            <consortium name="Drosophila 12 Genomes Consortium"/>
            <person name="Clark A.G."/>
            <person name="Eisen M.B."/>
            <person name="Smith D.R."/>
            <person name="Bergman C.M."/>
            <person name="Oliver B."/>
            <person name="Markow T.A."/>
            <person name="Kaufman T.C."/>
            <person name="Kellis M."/>
            <person name="Gelbart W."/>
            <person name="Iyer V.N."/>
            <person name="Pollard D.A."/>
            <person name="Sackton T.B."/>
            <person name="Larracuente A.M."/>
            <person name="Singh N.D."/>
            <person name="Abad J.P."/>
            <person name="Abt D.N."/>
            <person name="Adryan B."/>
            <person name="Aguade M."/>
            <person name="Akashi H."/>
            <person name="Anderson W.W."/>
            <person name="Aquadro C.F."/>
            <person name="Ardell D.H."/>
            <person name="Arguello R."/>
            <person name="Artieri C.G."/>
            <person name="Barbash D.A."/>
            <person name="Barker D."/>
            <person name="Barsanti P."/>
            <person name="Batterham P."/>
            <person name="Batzoglou S."/>
            <person name="Begun D."/>
            <person name="Bhutkar A."/>
            <person name="Blanco E."/>
            <person name="Bosak S.A."/>
            <person name="Bradley R.K."/>
            <person name="Brand A.D."/>
            <person name="Brent M.R."/>
            <person name="Brooks A.N."/>
            <person name="Brown R.H."/>
            <person name="Butlin R.K."/>
            <person name="Caggese C."/>
            <person name="Calvi B.R."/>
            <person name="Bernardo de Carvalho A."/>
            <person name="Caspi A."/>
            <person name="Castrezana S."/>
            <person name="Celniker S.E."/>
            <person name="Chang J.L."/>
            <person name="Chapple C."/>
            <person name="Chatterji S."/>
            <person name="Chinwalla A."/>
            <person name="Civetta A."/>
            <person name="Clifton S.W."/>
            <person name="Comeron J.M."/>
            <person name="Costello J.C."/>
            <person name="Coyne J.A."/>
            <person name="Daub J."/>
            <person name="David R.G."/>
            <person name="Delcher A.L."/>
            <person name="Delehaunty K."/>
            <person name="Do C.B."/>
            <person name="Ebling H."/>
            <person name="Edwards K."/>
            <person name="Eickbush T."/>
            <person name="Evans J.D."/>
            <person name="Filipski A."/>
            <person name="Findeiss S."/>
            <person name="Freyhult E."/>
            <person name="Fulton L."/>
            <person name="Fulton R."/>
            <person name="Garcia A.C."/>
            <person name="Gardiner A."/>
            <person name="Garfield D.A."/>
            <person name="Garvin B.E."/>
            <person name="Gibson G."/>
            <person name="Gilbert D."/>
            <person name="Gnerre S."/>
            <person name="Godfrey J."/>
            <person name="Good R."/>
            <person name="Gotea V."/>
            <person name="Gravely B."/>
            <person name="Greenberg A.J."/>
            <person name="Griffiths-Jones S."/>
            <person name="Gross S."/>
            <person name="Guigo R."/>
            <person name="Gustafson E.A."/>
            <person name="Haerty W."/>
            <person name="Hahn M.W."/>
            <person name="Halligan D.L."/>
            <person name="Halpern A.L."/>
            <person name="Halter G.M."/>
            <person name="Han M.V."/>
            <person name="Heger A."/>
            <person name="Hillier L."/>
            <person name="Hinrichs A.S."/>
            <person name="Holmes I."/>
            <person name="Hoskins R.A."/>
            <person name="Hubisz M.J."/>
            <person name="Hultmark D."/>
            <person name="Huntley M.A."/>
            <person name="Jaffe D.B."/>
            <person name="Jagadeeshan S."/>
            <person name="Jeck W.R."/>
            <person name="Johnson J."/>
            <person name="Jones C.D."/>
            <person name="Jordan W.C."/>
            <person name="Karpen G.H."/>
            <person name="Kataoka E."/>
            <person name="Keightley P.D."/>
            <person name="Kheradpour P."/>
            <person name="Kirkness E.F."/>
            <person name="Koerich L.B."/>
            <person name="Kristiansen K."/>
            <person name="Kudrna D."/>
            <person name="Kulathinal R.J."/>
            <person name="Kumar S."/>
            <person name="Kwok R."/>
            <person name="Lander E."/>
            <person name="Langley C.H."/>
            <person name="Lapoint R."/>
            <person name="Lazzaro B.P."/>
            <person name="Lee S.J."/>
            <person name="Levesque L."/>
            <person name="Li R."/>
            <person name="Lin C.F."/>
            <person name="Lin M.F."/>
            <person name="Lindblad-Toh K."/>
            <person name="Llopart A."/>
            <person name="Long M."/>
            <person name="Low L."/>
            <person name="Lozovsky E."/>
            <person name="Lu J."/>
            <person name="Luo M."/>
            <person name="Machado C.A."/>
            <person name="Makalowski W."/>
            <person name="Marzo M."/>
            <person name="Matsuda M."/>
            <person name="Matzkin L."/>
            <person name="McAllister B."/>
            <person name="McBride C.S."/>
            <person name="McKernan B."/>
            <person name="McKernan K."/>
            <person name="Mendez-Lago M."/>
            <person name="Minx P."/>
            <person name="Mollenhauer M.U."/>
            <person name="Montooth K."/>
            <person name="Mount S.M."/>
            <person name="Mu X."/>
            <person name="Myers E."/>
            <person name="Negre B."/>
            <person name="Newfeld S."/>
            <person name="Nielsen R."/>
            <person name="Noor M.A."/>
            <person name="O'Grady P."/>
            <person name="Pachter L."/>
            <person name="Papaceit M."/>
            <person name="Parisi M.J."/>
            <person name="Parisi M."/>
            <person name="Parts L."/>
            <person name="Pedersen J.S."/>
            <person name="Pesole G."/>
            <person name="Phillippy A.M."/>
            <person name="Ponting C.P."/>
            <person name="Pop M."/>
            <person name="Porcelli D."/>
            <person name="Powell J.R."/>
            <person name="Prohaska S."/>
            <person name="Pruitt K."/>
            <person name="Puig M."/>
            <person name="Quesneville H."/>
            <person name="Ram K.R."/>
            <person name="Rand D."/>
            <person name="Rasmussen M.D."/>
            <person name="Reed L.K."/>
            <person name="Reenan R."/>
            <person name="Reily A."/>
            <person name="Remington K.A."/>
            <person name="Rieger T.T."/>
            <person name="Ritchie M.G."/>
            <person name="Robin C."/>
            <person name="Rogers Y.H."/>
            <person name="Rohde C."/>
            <person name="Rozas J."/>
            <person name="Rubenfield M.J."/>
            <person name="Ruiz A."/>
            <person name="Russo S."/>
            <person name="Salzberg S.L."/>
            <person name="Sanchez-Gracia A."/>
            <person name="Saranga D.J."/>
            <person name="Sato H."/>
            <person name="Schaeffer S.W."/>
            <person name="Schatz M.C."/>
            <person name="Schlenke T."/>
            <person name="Schwartz R."/>
            <person name="Segarra C."/>
            <person name="Singh R.S."/>
            <person name="Sirot L."/>
            <person name="Sirota M."/>
            <person name="Sisneros N.B."/>
            <person name="Smith C.D."/>
            <person name="Smith T.F."/>
            <person name="Spieth J."/>
            <person name="Stage D.E."/>
            <person name="Stark A."/>
            <person name="Stephan W."/>
            <person name="Strausberg R.L."/>
            <person name="Strempel S."/>
            <person name="Sturgill D."/>
            <person name="Sutton G."/>
            <person name="Sutton G.G."/>
            <person name="Tao W."/>
            <person name="Teichmann S."/>
            <person name="Tobari Y.N."/>
            <person name="Tomimura Y."/>
            <person name="Tsolas J.M."/>
            <person name="Valente V.L."/>
            <person name="Venter E."/>
            <person name="Venter J.C."/>
            <person name="Vicario S."/>
            <person name="Vieira F.G."/>
            <person name="Vilella A.J."/>
            <person name="Villasante A."/>
            <person name="Walenz B."/>
            <person name="Wang J."/>
            <person name="Wasserman M."/>
            <person name="Watts T."/>
            <person name="Wilson D."/>
            <person name="Wilson R.K."/>
            <person name="Wing R.A."/>
            <person name="Wolfner M.F."/>
            <person name="Wong A."/>
            <person name="Wong G.K."/>
            <person name="Wu C.I."/>
            <person name="Wu G."/>
            <person name="Yamamoto D."/>
            <person name="Yang H.P."/>
            <person name="Yang S.P."/>
            <person name="Yorke J.A."/>
            <person name="Yoshida K."/>
            <person name="Zdobnov E."/>
            <person name="Zhang P."/>
            <person name="Zhang Y."/>
            <person name="Zimin A.V."/>
            <person name="Baldwin J."/>
            <person name="Abdouelleil A."/>
            <person name="Abdulkadir J."/>
            <person name="Abebe A."/>
            <person name="Abera B."/>
            <person name="Abreu J."/>
            <person name="Acer S.C."/>
            <person name="Aftuck L."/>
            <person name="Alexander A."/>
            <person name="An P."/>
            <person name="Anderson E."/>
            <person name="Anderson S."/>
            <person name="Arachi H."/>
            <person name="Azer M."/>
            <person name="Bachantsang P."/>
            <person name="Barry A."/>
            <person name="Bayul T."/>
            <person name="Berlin A."/>
            <person name="Bessette D."/>
            <person name="Bloom T."/>
            <person name="Blye J."/>
            <person name="Boguslavskiy L."/>
            <person name="Bonnet C."/>
            <person name="Boukhgalter B."/>
            <person name="Bourzgui I."/>
            <person name="Brown A."/>
            <person name="Cahill P."/>
            <person name="Channer S."/>
            <person name="Cheshatsang Y."/>
            <person name="Chuda L."/>
            <person name="Citroen M."/>
            <person name="Collymore A."/>
            <person name="Cooke P."/>
            <person name="Costello M."/>
            <person name="D'Aco K."/>
            <person name="Daza R."/>
            <person name="De Haan G."/>
            <person name="DeGray S."/>
            <person name="DeMaso C."/>
            <person name="Dhargay N."/>
            <person name="Dooley K."/>
            <person name="Dooley E."/>
            <person name="Doricent M."/>
            <person name="Dorje P."/>
            <person name="Dorjee K."/>
            <person name="Dupes A."/>
            <person name="Elong R."/>
            <person name="Falk J."/>
            <person name="Farina A."/>
            <person name="Faro S."/>
            <person name="Ferguson D."/>
            <person name="Fisher S."/>
            <person name="Foley C.D."/>
            <person name="Franke A."/>
            <person name="Friedrich D."/>
            <person name="Gadbois L."/>
            <person name="Gearin G."/>
            <person name="Gearin C.R."/>
            <person name="Giannoukos G."/>
            <person name="Goode T."/>
            <person name="Graham J."/>
            <person name="Grandbois E."/>
            <person name="Grewal S."/>
            <person name="Gyaltsen K."/>
            <person name="Hafez N."/>
            <person name="Hagos B."/>
            <person name="Hall J."/>
            <person name="Henson C."/>
            <person name="Hollinger A."/>
            <person name="Honan T."/>
            <person name="Huard M.D."/>
            <person name="Hughes L."/>
            <person name="Hurhula B."/>
            <person name="Husby M.E."/>
            <person name="Kamat A."/>
            <person name="Kanga B."/>
            <person name="Kashin S."/>
            <person name="Khazanovich D."/>
            <person name="Kisner P."/>
            <person name="Lance K."/>
            <person name="Lara M."/>
            <person name="Lee W."/>
            <person name="Lennon N."/>
            <person name="Letendre F."/>
            <person name="LeVine R."/>
            <person name="Lipovsky A."/>
            <person name="Liu X."/>
            <person name="Liu J."/>
            <person name="Liu S."/>
            <person name="Lokyitsang T."/>
            <person name="Lokyitsang Y."/>
            <person name="Lubonja R."/>
            <person name="Lui A."/>
            <person name="MacDonald P."/>
            <person name="Magnisalis V."/>
            <person name="Maru K."/>
            <person name="Matthews C."/>
            <person name="McCusker W."/>
            <person name="McDonough S."/>
            <person name="Mehta T."/>
            <person name="Meldrim J."/>
            <person name="Meneus L."/>
            <person name="Mihai O."/>
            <person name="Mihalev A."/>
            <person name="Mihova T."/>
            <person name="Mittelman R."/>
            <person name="Mlenga V."/>
            <person name="Montmayeur A."/>
            <person name="Mulrain L."/>
            <person name="Navidi A."/>
            <person name="Naylor J."/>
            <person name="Negash T."/>
            <person name="Nguyen T."/>
            <person name="Nguyen N."/>
            <person name="Nicol R."/>
            <person name="Norbu C."/>
            <person name="Norbu N."/>
            <person name="Novod N."/>
            <person name="O'Neill B."/>
            <person name="Osman S."/>
            <person name="Markiewicz E."/>
            <person name="Oyono O.L."/>
            <person name="Patti C."/>
            <person name="Phunkhang P."/>
            <person name="Pierre F."/>
            <person name="Priest M."/>
            <person name="Raghuraman S."/>
            <person name="Rege F."/>
            <person name="Reyes R."/>
            <person name="Rise C."/>
            <person name="Rogov P."/>
            <person name="Ross K."/>
            <person name="Ryan E."/>
            <person name="Settipalli S."/>
            <person name="Shea T."/>
            <person name="Sherpa N."/>
            <person name="Shi L."/>
            <person name="Shih D."/>
            <person name="Sparrow T."/>
            <person name="Spaulding J."/>
            <person name="Stalker J."/>
            <person name="Stange-Thomann N."/>
            <person name="Stavropoulos S."/>
            <person name="Stone C."/>
            <person name="Strader C."/>
            <person name="Tesfaye S."/>
            <person name="Thomson T."/>
            <person name="Thoulutsang Y."/>
            <person name="Thoulutsang D."/>
            <person name="Topham K."/>
            <person name="Topping I."/>
            <person name="Tsamla T."/>
            <person name="Vassiliev H."/>
            <person name="Vo A."/>
            <person name="Wangchuk T."/>
            <person name="Wangdi T."/>
            <person name="Weiand M."/>
            <person name="Wilkinson J."/>
            <person name="Wilson A."/>
            <person name="Yadav S."/>
            <person name="Young G."/>
            <person name="Yu Q."/>
            <person name="Zembek L."/>
            <person name="Zhong D."/>
            <person name="Zimmer A."/>
            <person name="Zwirko Z."/>
            <person name="Jaffe D.B."/>
            <person name="Alvarez P."/>
            <person name="Brockman W."/>
            <person name="Butler J."/>
            <person name="Chin C."/>
            <person name="Gnerre S."/>
            <person name="Grabherr M."/>
            <person name="Kleber M."/>
            <person name="Mauceli E."/>
            <person name="MacCallum I."/>
        </authorList>
    </citation>
    <scope>NUCLEOTIDE SEQUENCE [LARGE SCALE GENOMIC DNA]</scope>
    <source>
        <strain evidence="8">Tucson 14030-0811.24</strain>
    </source>
</reference>
<keyword evidence="8" id="KW-1185">Reference proteome</keyword>
<keyword evidence="3" id="KW-1133">Transmembrane helix</keyword>
<keyword evidence="3" id="KW-0812">Transmembrane</keyword>
<feature type="domain" description="Protein kinase" evidence="5">
    <location>
        <begin position="385"/>
        <end position="648"/>
    </location>
</feature>
<protein>
    <submittedName>
        <fullName evidence="7">GK21638</fullName>
    </submittedName>
</protein>
<dbReference type="Pfam" id="PF07714">
    <property type="entry name" value="PK_Tyr_Ser-Thr"/>
    <property type="match status" value="1"/>
</dbReference>
<dbReference type="PANTHER" id="PTHR24416">
    <property type="entry name" value="TYROSINE-PROTEIN KINASE RECEPTOR"/>
    <property type="match status" value="1"/>
</dbReference>
<dbReference type="PANTHER" id="PTHR24416:SF531">
    <property type="entry name" value="DERAILED 2, ISOFORM B"/>
    <property type="match status" value="1"/>
</dbReference>
<dbReference type="FunFam" id="1.10.510.10:FF:000907">
    <property type="entry name" value="tyrosine-protein kinase RYK"/>
    <property type="match status" value="1"/>
</dbReference>
<dbReference type="InterPro" id="IPR000719">
    <property type="entry name" value="Prot_kinase_dom"/>
</dbReference>
<dbReference type="InParanoid" id="B4MPB5"/>
<feature type="domain" description="WIF" evidence="6">
    <location>
        <begin position="28"/>
        <end position="159"/>
    </location>
</feature>
<dbReference type="PhylomeDB" id="B4MPB5"/>
<dbReference type="InterPro" id="IPR038677">
    <property type="entry name" value="WIF_sf"/>
</dbReference>
<dbReference type="InterPro" id="IPR050122">
    <property type="entry name" value="RTK"/>
</dbReference>
<dbReference type="InterPro" id="IPR003306">
    <property type="entry name" value="WIF"/>
</dbReference>
<dbReference type="InterPro" id="IPR001245">
    <property type="entry name" value="Ser-Thr/Tyr_kinase_cat_dom"/>
</dbReference>
<keyword evidence="3" id="KW-0472">Membrane</keyword>
<sequence>MVSSLLFSGGLWLLLLLLALPVSGYLNIFISHHEVMKLMGLEADLFYVHEGAINTYAMHFTVPVPADVHELEFSWQSLIAYPLPYAISIEYANDQDALGTPTLSIPHKGLVPQEIESFLVYLPCTGNASLQLPVNVNMVVRGPPRYNDTRLHFKRNKICAKGISPEPNQSPAPALHAPSQGPALLSAAACALGLVLAVGLVASMMYVRARKQLRQDSLHTSFTTAAYGSHQNVFIRLDPLGRPPSATGSYATIASLNKYPNSEGKKSCSIFDRFRSSPTPTPYATALLPMGEQTQISETIYSKPESICPSRISYYASSQLTQACSMSTPKSSRGNGSLFGGNIGGGSTITMASHGPEKLTSNSNVNTSTTKDRLRRIPSVQPGALTYEHLIKEGTFGRIYAGKLGDTCDALVKTVIDGASLTQVACLLQDASLLIGVSHQHILAPLLANTELPGPPEIAYPYPSKGNLKLYLQKSRESSTALNTRQLVEFGLHITKGLAYLHSLGIVHKDLATRNCYLDEDSYVRICDSALSRDLFPDDYDCLGDNENRPLKWLSLESLQKKIYASQGDVWSLGVLYWELVTLAQMPHEEVDIFELTNYLAAGFRLEQPVNCPDEFFTVMNCCWHSEAKQRPTPSQLLSYLQDFHADLGMYI</sequence>
<dbReference type="PROSITE" id="PS00109">
    <property type="entry name" value="PROTEIN_KINASE_TYR"/>
    <property type="match status" value="1"/>
</dbReference>
<dbReference type="GO" id="GO:0005524">
    <property type="term" value="F:ATP binding"/>
    <property type="evidence" value="ECO:0007669"/>
    <property type="project" value="InterPro"/>
</dbReference>
<proteinExistence type="predicted"/>
<dbReference type="PRINTS" id="PR00109">
    <property type="entry name" value="TYRKINASE"/>
</dbReference>
<dbReference type="STRING" id="7260.B4MPB5"/>
<evidence type="ECO:0000313" key="8">
    <source>
        <dbReference type="Proteomes" id="UP000007798"/>
    </source>
</evidence>
<feature type="chain" id="PRO_5002818451" evidence="4">
    <location>
        <begin position="25"/>
        <end position="652"/>
    </location>
</feature>
<evidence type="ECO:0000256" key="1">
    <source>
        <dbReference type="ARBA" id="ARBA00022729"/>
    </source>
</evidence>
<dbReference type="PROSITE" id="PS50011">
    <property type="entry name" value="PROTEIN_KINASE_DOM"/>
    <property type="match status" value="1"/>
</dbReference>